<dbReference type="Proteomes" id="UP001217838">
    <property type="component" value="Unassembled WGS sequence"/>
</dbReference>
<feature type="region of interest" description="Disordered" evidence="1">
    <location>
        <begin position="148"/>
        <end position="169"/>
    </location>
</feature>
<proteinExistence type="predicted"/>
<comment type="caution">
    <text evidence="2">The sequence shown here is derived from an EMBL/GenBank/DDBJ whole genome shotgun (WGS) entry which is preliminary data.</text>
</comment>
<feature type="compositionally biased region" description="Basic and acidic residues" evidence="1">
    <location>
        <begin position="149"/>
        <end position="161"/>
    </location>
</feature>
<protein>
    <submittedName>
        <fullName evidence="2">Uncharacterized protein</fullName>
    </submittedName>
</protein>
<dbReference type="EMBL" id="JAQNDN010000001">
    <property type="protein sequence ID" value="MDC0666359.1"/>
    <property type="molecule type" value="Genomic_DNA"/>
</dbReference>
<evidence type="ECO:0000313" key="3">
    <source>
        <dbReference type="Proteomes" id="UP001217838"/>
    </source>
</evidence>
<reference evidence="2 3" key="1">
    <citation type="submission" date="2022-11" db="EMBL/GenBank/DDBJ databases">
        <title>Minimal conservation of predation-associated metabolite biosynthetic gene clusters underscores biosynthetic potential of Myxococcota including descriptions for ten novel species: Archangium lansinium sp. nov., Myxococcus landrumus sp. nov., Nannocystis bai.</title>
        <authorList>
            <person name="Ahearne A."/>
            <person name="Stevens C."/>
            <person name="Dowd S."/>
        </authorList>
    </citation>
    <scope>NUCLEOTIDE SEQUENCE [LARGE SCALE GENOMIC DNA]</scope>
    <source>
        <strain evidence="2 3">NCELM</strain>
    </source>
</reference>
<accession>A0ABT5AYK6</accession>
<feature type="region of interest" description="Disordered" evidence="1">
    <location>
        <begin position="1"/>
        <end position="74"/>
    </location>
</feature>
<sequence>MADELVEGRLRGHDQHERLGLDVHRDRLEPAHERVELGERAPRGDGDSRPEDRPARDRRGHECHVRRGAHAGDSRRGAAIGAFADEHAFVRRHAGSGRDGRECLGIVAHVRDPQLRLGKEAAEAALVERLVDSIAVASVRQHALADVVQRSESREHPRQDDEIQGSVGLAPNGRQRLTYVEEYHDHWTSLVQRNHRRNAFAAQLFIRSARISTAGAAARRVRSTRVTGMTDAFH</sequence>
<gene>
    <name evidence="2" type="ORF">POL58_01360</name>
</gene>
<evidence type="ECO:0000256" key="1">
    <source>
        <dbReference type="SAM" id="MobiDB-lite"/>
    </source>
</evidence>
<evidence type="ECO:0000313" key="2">
    <source>
        <dbReference type="EMBL" id="MDC0666359.1"/>
    </source>
</evidence>
<dbReference type="RefSeq" id="WP_271993893.1">
    <property type="nucleotide sequence ID" value="NZ_JAQNDN010000001.1"/>
</dbReference>
<keyword evidence="3" id="KW-1185">Reference proteome</keyword>
<organism evidence="2 3">
    <name type="scientific">Nannocystis radixulma</name>
    <dbReference type="NCBI Taxonomy" id="2995305"/>
    <lineage>
        <taxon>Bacteria</taxon>
        <taxon>Pseudomonadati</taxon>
        <taxon>Myxococcota</taxon>
        <taxon>Polyangia</taxon>
        <taxon>Nannocystales</taxon>
        <taxon>Nannocystaceae</taxon>
        <taxon>Nannocystis</taxon>
    </lineage>
</organism>
<name>A0ABT5AYK6_9BACT</name>